<evidence type="ECO:0000259" key="8">
    <source>
        <dbReference type="PROSITE" id="PS50850"/>
    </source>
</evidence>
<evidence type="ECO:0000313" key="12">
    <source>
        <dbReference type="Proteomes" id="UP001321249"/>
    </source>
</evidence>
<evidence type="ECO:0000313" key="10">
    <source>
        <dbReference type="EMBL" id="WFG38488.1"/>
    </source>
</evidence>
<evidence type="ECO:0000256" key="6">
    <source>
        <dbReference type="ARBA" id="ARBA00023136"/>
    </source>
</evidence>
<evidence type="ECO:0000256" key="1">
    <source>
        <dbReference type="ARBA" id="ARBA00004651"/>
    </source>
</evidence>
<dbReference type="Gene3D" id="1.20.1250.20">
    <property type="entry name" value="MFS general substrate transporter like domains"/>
    <property type="match status" value="1"/>
</dbReference>
<evidence type="ECO:0000256" key="5">
    <source>
        <dbReference type="ARBA" id="ARBA00022989"/>
    </source>
</evidence>
<dbReference type="PANTHER" id="PTHR23513">
    <property type="entry name" value="INTEGRAL MEMBRANE EFFLUX PROTEIN-RELATED"/>
    <property type="match status" value="1"/>
</dbReference>
<keyword evidence="2" id="KW-0813">Transport</keyword>
<keyword evidence="5 7" id="KW-1133">Transmembrane helix</keyword>
<proteinExistence type="predicted"/>
<feature type="transmembrane region" description="Helical" evidence="7">
    <location>
        <begin position="95"/>
        <end position="123"/>
    </location>
</feature>
<reference evidence="11 12" key="1">
    <citation type="submission" date="2019-11" db="EMBL/GenBank/DDBJ databases">
        <authorList>
            <person name="Cho J.-C."/>
        </authorList>
    </citation>
    <scope>NUCLEOTIDE SEQUENCE [LARGE SCALE GENOMIC DNA]</scope>
    <source>
        <strain evidence="10 11">JH1073</strain>
        <strain evidence="9 12">JH702</strain>
    </source>
</reference>
<comment type="subcellular location">
    <subcellularLocation>
        <location evidence="1">Cell membrane</location>
        <topology evidence="1">Multi-pass membrane protein</topology>
    </subcellularLocation>
</comment>
<feature type="transmembrane region" description="Helical" evidence="7">
    <location>
        <begin position="388"/>
        <end position="410"/>
    </location>
</feature>
<reference evidence="10" key="2">
    <citation type="journal article" date="2023" name="Nat. Commun.">
        <title>Cultivation of marine bacteria of the SAR202 clade.</title>
        <authorList>
            <person name="Lim Y."/>
            <person name="Seo J.H."/>
            <person name="Giovannoni S.J."/>
            <person name="Kang I."/>
            <person name="Cho J.C."/>
        </authorList>
    </citation>
    <scope>NUCLEOTIDE SEQUENCE</scope>
    <source>
        <strain evidence="10">JH1073</strain>
    </source>
</reference>
<feature type="transmembrane region" description="Helical" evidence="7">
    <location>
        <begin position="62"/>
        <end position="83"/>
    </location>
</feature>
<feature type="transmembrane region" description="Helical" evidence="7">
    <location>
        <begin position="273"/>
        <end position="291"/>
    </location>
</feature>
<evidence type="ECO:0000256" key="2">
    <source>
        <dbReference type="ARBA" id="ARBA00022448"/>
    </source>
</evidence>
<dbReference type="RefSeq" id="WP_342825061.1">
    <property type="nucleotide sequence ID" value="NZ_CP046146.1"/>
</dbReference>
<evidence type="ECO:0000256" key="3">
    <source>
        <dbReference type="ARBA" id="ARBA00022475"/>
    </source>
</evidence>
<feature type="transmembrane region" description="Helical" evidence="7">
    <location>
        <begin position="186"/>
        <end position="203"/>
    </location>
</feature>
<evidence type="ECO:0000313" key="11">
    <source>
        <dbReference type="Proteomes" id="UP001219901"/>
    </source>
</evidence>
<dbReference type="EMBL" id="WMBE01000002">
    <property type="protein sequence ID" value="MDG0867075.1"/>
    <property type="molecule type" value="Genomic_DNA"/>
</dbReference>
<keyword evidence="11" id="KW-1185">Reference proteome</keyword>
<feature type="domain" description="Major facilitator superfamily (MFS) profile" evidence="8">
    <location>
        <begin position="236"/>
        <end position="427"/>
    </location>
</feature>
<dbReference type="GO" id="GO:0005886">
    <property type="term" value="C:plasma membrane"/>
    <property type="evidence" value="ECO:0007669"/>
    <property type="project" value="UniProtKB-SubCell"/>
</dbReference>
<evidence type="ECO:0000256" key="4">
    <source>
        <dbReference type="ARBA" id="ARBA00022692"/>
    </source>
</evidence>
<dbReference type="SUPFAM" id="SSF103473">
    <property type="entry name" value="MFS general substrate transporter"/>
    <property type="match status" value="1"/>
</dbReference>
<organism evidence="10 11">
    <name type="scientific">Candidatus Lucifugimonas marina</name>
    <dbReference type="NCBI Taxonomy" id="3038979"/>
    <lineage>
        <taxon>Bacteria</taxon>
        <taxon>Bacillati</taxon>
        <taxon>Chloroflexota</taxon>
        <taxon>Dehalococcoidia</taxon>
        <taxon>SAR202 cluster</taxon>
        <taxon>Candidatus Lucifugimonadales</taxon>
        <taxon>Candidatus Lucifugimonadaceae</taxon>
        <taxon>Candidatus Lucifugimonas</taxon>
    </lineage>
</organism>
<dbReference type="InterPro" id="IPR010290">
    <property type="entry name" value="TM_effector"/>
</dbReference>
<dbReference type="GO" id="GO:0022857">
    <property type="term" value="F:transmembrane transporter activity"/>
    <property type="evidence" value="ECO:0007669"/>
    <property type="project" value="InterPro"/>
</dbReference>
<feature type="transmembrane region" description="Helical" evidence="7">
    <location>
        <begin position="303"/>
        <end position="320"/>
    </location>
</feature>
<dbReference type="Pfam" id="PF05977">
    <property type="entry name" value="MFS_3"/>
    <property type="match status" value="1"/>
</dbReference>
<dbReference type="EMBL" id="CP046147">
    <property type="protein sequence ID" value="WFG38488.1"/>
    <property type="molecule type" value="Genomic_DNA"/>
</dbReference>
<dbReference type="Proteomes" id="UP001219901">
    <property type="component" value="Chromosome"/>
</dbReference>
<dbReference type="PANTHER" id="PTHR23513:SF11">
    <property type="entry name" value="STAPHYLOFERRIN A TRANSPORTER"/>
    <property type="match status" value="1"/>
</dbReference>
<dbReference type="PROSITE" id="PS50850">
    <property type="entry name" value="MFS"/>
    <property type="match status" value="1"/>
</dbReference>
<dbReference type="InterPro" id="IPR036259">
    <property type="entry name" value="MFS_trans_sf"/>
</dbReference>
<keyword evidence="4 7" id="KW-0812">Transmembrane</keyword>
<accession>A0AAJ5ZBY8</accession>
<feature type="transmembrane region" description="Helical" evidence="7">
    <location>
        <begin position="326"/>
        <end position="350"/>
    </location>
</feature>
<evidence type="ECO:0000313" key="9">
    <source>
        <dbReference type="EMBL" id="MDG0867075.1"/>
    </source>
</evidence>
<keyword evidence="3" id="KW-1003">Cell membrane</keyword>
<dbReference type="CDD" id="cd06173">
    <property type="entry name" value="MFS_MefA_like"/>
    <property type="match status" value="1"/>
</dbReference>
<protein>
    <submittedName>
        <fullName evidence="10">MFS transporter</fullName>
    </submittedName>
</protein>
<feature type="transmembrane region" description="Helical" evidence="7">
    <location>
        <begin position="235"/>
        <end position="253"/>
    </location>
</feature>
<name>A0AAJ5ZBY8_9CHLR</name>
<keyword evidence="6 7" id="KW-0472">Membrane</keyword>
<dbReference type="InterPro" id="IPR020846">
    <property type="entry name" value="MFS_dom"/>
</dbReference>
<feature type="transmembrane region" description="Helical" evidence="7">
    <location>
        <begin position="38"/>
        <end position="56"/>
    </location>
</feature>
<dbReference type="AlphaFoldDB" id="A0AAJ5ZBY8"/>
<evidence type="ECO:0000256" key="7">
    <source>
        <dbReference type="SAM" id="Phobius"/>
    </source>
</evidence>
<dbReference type="Proteomes" id="UP001321249">
    <property type="component" value="Unassembled WGS sequence"/>
</dbReference>
<gene>
    <name evidence="9" type="ORF">GKO46_08310</name>
    <name evidence="10" type="ORF">GKO48_02315</name>
</gene>
<reference evidence="11" key="3">
    <citation type="submission" date="2023-06" db="EMBL/GenBank/DDBJ databases">
        <title>Pangenomics reveal diversification of enzyme families and niche specialization in globally abundant SAR202 bacteria.</title>
        <authorList>
            <person name="Saw J.H.W."/>
        </authorList>
    </citation>
    <scope>NUCLEOTIDE SEQUENCE [LARGE SCALE GENOMIC DNA]</scope>
    <source>
        <strain evidence="11">JH1073</strain>
    </source>
</reference>
<sequence>MHEADAPNAAPHLTRTGMNPFRVLRFGDYKFVWSSEALNLWAIEMEIIVLAMFVLRDTGSPLLVGLVGALKFAGTLLGPLYGLMVDRFNRKWLQVFVRVFGVVLAVILTALIITDTLVLWHAYAIVTAGSMVRMLDLVLVQALTTDAVPAHSLHGAIGLSRSTLDGARVLGSIAGGTIFELVGLDWAYVTITILYLLSTLAALKVSSRVVRAKVNTESIRAGLSEGFRYVRKSDLLPGLIFFSFLIEFTAFPIVNGLMTVVGDELYDLGGTGIGLLAAAASLGALSGALTLGVRQNIGNPSRIMIIGSIIWHALMLLLALTPPLWVFALILLLWGFSGGTTFVVMVVGLLRAAPAETRGRVMGIRSLGIYGLPLGLLLGGWISEEIGSAAMIGTLGALGLVSTVVAALVWPSLLSKSAKNKSEESTS</sequence>
<feature type="transmembrane region" description="Helical" evidence="7">
    <location>
        <begin position="362"/>
        <end position="382"/>
    </location>
</feature>